<evidence type="ECO:0000313" key="2">
    <source>
        <dbReference type="EMBL" id="NMF99636.1"/>
    </source>
</evidence>
<name>A0ABX1NK74_9RHOO</name>
<organism evidence="2 3">
    <name type="scientific">Aromatoleum toluolicum</name>
    <dbReference type="NCBI Taxonomy" id="90060"/>
    <lineage>
        <taxon>Bacteria</taxon>
        <taxon>Pseudomonadati</taxon>
        <taxon>Pseudomonadota</taxon>
        <taxon>Betaproteobacteria</taxon>
        <taxon>Rhodocyclales</taxon>
        <taxon>Rhodocyclaceae</taxon>
        <taxon>Aromatoleum</taxon>
    </lineage>
</organism>
<accession>A0ABX1NK74</accession>
<dbReference type="EMBL" id="WTVS01000049">
    <property type="protein sequence ID" value="NMF99636.1"/>
    <property type="molecule type" value="Genomic_DNA"/>
</dbReference>
<proteinExistence type="predicted"/>
<sequence>MENELRSEVRERIALPISAEDGVGGATRDISASGLFFELNSDAPLGSEIDFTVELTLADRTFELKGHGDIVRIEKHAGRTGLAVRIQASRLVAGN</sequence>
<keyword evidence="3" id="KW-1185">Reference proteome</keyword>
<gene>
    <name evidence="2" type="ORF">GPA27_19855</name>
</gene>
<dbReference type="Proteomes" id="UP000634522">
    <property type="component" value="Unassembled WGS sequence"/>
</dbReference>
<dbReference type="SUPFAM" id="SSF141371">
    <property type="entry name" value="PilZ domain-like"/>
    <property type="match status" value="1"/>
</dbReference>
<feature type="domain" description="PilZ" evidence="1">
    <location>
        <begin position="5"/>
        <end position="86"/>
    </location>
</feature>
<dbReference type="Gene3D" id="2.40.10.220">
    <property type="entry name" value="predicted glycosyltransferase like domains"/>
    <property type="match status" value="1"/>
</dbReference>
<protein>
    <submittedName>
        <fullName evidence="2">PilZ domain-containing protein</fullName>
    </submittedName>
</protein>
<dbReference type="RefSeq" id="WP_169142232.1">
    <property type="nucleotide sequence ID" value="NZ_WTVS01000049.1"/>
</dbReference>
<comment type="caution">
    <text evidence="2">The sequence shown here is derived from an EMBL/GenBank/DDBJ whole genome shotgun (WGS) entry which is preliminary data.</text>
</comment>
<dbReference type="InterPro" id="IPR009875">
    <property type="entry name" value="PilZ_domain"/>
</dbReference>
<dbReference type="Pfam" id="PF07238">
    <property type="entry name" value="PilZ"/>
    <property type="match status" value="1"/>
</dbReference>
<reference evidence="2 3" key="1">
    <citation type="submission" date="2019-12" db="EMBL/GenBank/DDBJ databases">
        <title>Comparative genomics gives insights into the taxonomy of the Azoarcus-Aromatoleum group and reveals separate origins of nif in the plant-associated Azoarcus and non-plant-associated Aromatoleum sub-groups.</title>
        <authorList>
            <person name="Lafos M."/>
            <person name="Maluk M."/>
            <person name="Batista M."/>
            <person name="Junghare M."/>
            <person name="Carmona M."/>
            <person name="Faoro H."/>
            <person name="Cruz L.M."/>
            <person name="Battistoni F."/>
            <person name="De Souza E."/>
            <person name="Pedrosa F."/>
            <person name="Chen W.-M."/>
            <person name="Poole P.S."/>
            <person name="Dixon R.A."/>
            <person name="James E.K."/>
        </authorList>
    </citation>
    <scope>NUCLEOTIDE SEQUENCE [LARGE SCALE GENOMIC DNA]</scope>
    <source>
        <strain evidence="2 3">T</strain>
    </source>
</reference>
<evidence type="ECO:0000259" key="1">
    <source>
        <dbReference type="Pfam" id="PF07238"/>
    </source>
</evidence>
<evidence type="ECO:0000313" key="3">
    <source>
        <dbReference type="Proteomes" id="UP000634522"/>
    </source>
</evidence>